<dbReference type="InParanoid" id="A0A1Z5KSM2"/>
<accession>A0A1Z5KSM2</accession>
<evidence type="ECO:0000313" key="2">
    <source>
        <dbReference type="EMBL" id="GAX28928.1"/>
    </source>
</evidence>
<protein>
    <recommendedName>
        <fullName evidence="4">PX domain-containing protein</fullName>
    </recommendedName>
</protein>
<feature type="region of interest" description="Disordered" evidence="1">
    <location>
        <begin position="115"/>
        <end position="195"/>
    </location>
</feature>
<comment type="caution">
    <text evidence="2">The sequence shown here is derived from an EMBL/GenBank/DDBJ whole genome shotgun (WGS) entry which is preliminary data.</text>
</comment>
<dbReference type="Proteomes" id="UP000198406">
    <property type="component" value="Unassembled WGS sequence"/>
</dbReference>
<feature type="compositionally biased region" description="Basic and acidic residues" evidence="1">
    <location>
        <begin position="155"/>
        <end position="170"/>
    </location>
</feature>
<feature type="compositionally biased region" description="Polar residues" evidence="1">
    <location>
        <begin position="130"/>
        <end position="148"/>
    </location>
</feature>
<dbReference type="CDD" id="cd06093">
    <property type="entry name" value="PX_domain"/>
    <property type="match status" value="1"/>
</dbReference>
<evidence type="ECO:0000313" key="3">
    <source>
        <dbReference type="Proteomes" id="UP000198406"/>
    </source>
</evidence>
<sequence length="502" mass="55313">MRRVVSATDNVDMEVDNSPDHNEMMVEYDNTDALSASDQDDNMAVPTRLTAMRRSISSGSSLSDSSGGLLPEEPFTREEEMAEVSGQTYHFDNIVESTGNPLRSAQNRFVNFQTQRQGSRMSGGHRNDDSATGSSDSFRARSENSSNDWGYGWYEDVHGSEHRAPKPDKKSTKRSGLVPRIASSGEVEDSSPKDAGAMAVTAPTYVLEESLSSQHLWKHTAGQRPPQPVEERAFYEKMWAQNFARSQVNYSMPSEVLTAASPISLSPFADGMFDGPNLRDDYTGAAVQPQVADKGAAAEATLVSLMNDPNQRRDESGILPKTIRGHGSNGDLTVLIRGMNAFGTTVSKSFARPAEKGGGIVTINISIASYRVVESSNGHKYAQFLVIYRQGSIQDTVGVWKRYRDFEELAKKVTHSHEGCASVIATVSPLAVTEEPEIEHLPNAITSWRLLKKRQRWFRCLDAGYLSLKVFLLERFLHDILFESTSPKLLQEFVGTASKGSP</sequence>
<dbReference type="GO" id="GO:0035091">
    <property type="term" value="F:phosphatidylinositol binding"/>
    <property type="evidence" value="ECO:0007669"/>
    <property type="project" value="InterPro"/>
</dbReference>
<feature type="region of interest" description="Disordered" evidence="1">
    <location>
        <begin position="1"/>
        <end position="22"/>
    </location>
</feature>
<proteinExistence type="predicted"/>
<evidence type="ECO:0000256" key="1">
    <source>
        <dbReference type="SAM" id="MobiDB-lite"/>
    </source>
</evidence>
<keyword evidence="3" id="KW-1185">Reference proteome</keyword>
<dbReference type="OrthoDB" id="44355at2759"/>
<dbReference type="SUPFAM" id="SSF64268">
    <property type="entry name" value="PX domain"/>
    <property type="match status" value="1"/>
</dbReference>
<dbReference type="EMBL" id="BDSP01000283">
    <property type="protein sequence ID" value="GAX28928.1"/>
    <property type="molecule type" value="Genomic_DNA"/>
</dbReference>
<dbReference type="AlphaFoldDB" id="A0A1Z5KSM2"/>
<evidence type="ECO:0008006" key="4">
    <source>
        <dbReference type="Google" id="ProtNLM"/>
    </source>
</evidence>
<name>A0A1Z5KSM2_FISSO</name>
<gene>
    <name evidence="2" type="ORF">FisN_20Lh249</name>
</gene>
<reference evidence="2 3" key="1">
    <citation type="journal article" date="2015" name="Plant Cell">
        <title>Oil accumulation by the oleaginous diatom Fistulifera solaris as revealed by the genome and transcriptome.</title>
        <authorList>
            <person name="Tanaka T."/>
            <person name="Maeda Y."/>
            <person name="Veluchamy A."/>
            <person name="Tanaka M."/>
            <person name="Abida H."/>
            <person name="Marechal E."/>
            <person name="Bowler C."/>
            <person name="Muto M."/>
            <person name="Sunaga Y."/>
            <person name="Tanaka M."/>
            <person name="Yoshino T."/>
            <person name="Taniguchi T."/>
            <person name="Fukuda Y."/>
            <person name="Nemoto M."/>
            <person name="Matsumoto M."/>
            <person name="Wong P.S."/>
            <person name="Aburatani S."/>
            <person name="Fujibuchi W."/>
        </authorList>
    </citation>
    <scope>NUCLEOTIDE SEQUENCE [LARGE SCALE GENOMIC DNA]</scope>
    <source>
        <strain evidence="2 3">JPCC DA0580</strain>
    </source>
</reference>
<dbReference type="Gene3D" id="3.30.1520.10">
    <property type="entry name" value="Phox-like domain"/>
    <property type="match status" value="1"/>
</dbReference>
<dbReference type="InterPro" id="IPR036871">
    <property type="entry name" value="PX_dom_sf"/>
</dbReference>
<organism evidence="2 3">
    <name type="scientific">Fistulifera solaris</name>
    <name type="common">Oleaginous diatom</name>
    <dbReference type="NCBI Taxonomy" id="1519565"/>
    <lineage>
        <taxon>Eukaryota</taxon>
        <taxon>Sar</taxon>
        <taxon>Stramenopiles</taxon>
        <taxon>Ochrophyta</taxon>
        <taxon>Bacillariophyta</taxon>
        <taxon>Bacillariophyceae</taxon>
        <taxon>Bacillariophycidae</taxon>
        <taxon>Naviculales</taxon>
        <taxon>Naviculaceae</taxon>
        <taxon>Fistulifera</taxon>
    </lineage>
</organism>